<evidence type="ECO:0000313" key="3">
    <source>
        <dbReference type="Proteomes" id="UP000886595"/>
    </source>
</evidence>
<dbReference type="GO" id="GO:0005869">
    <property type="term" value="C:dynactin complex"/>
    <property type="evidence" value="ECO:0007669"/>
    <property type="project" value="InterPro"/>
</dbReference>
<proteinExistence type="predicted"/>
<name>A0A8X7W630_BRACI</name>
<accession>A0A8X7W630</accession>
<dbReference type="AlphaFoldDB" id="A0A8X7W630"/>
<protein>
    <submittedName>
        <fullName evidence="2">Uncharacterized protein</fullName>
    </submittedName>
</protein>
<dbReference type="InterPro" id="IPR009991">
    <property type="entry name" value="DCTN3"/>
</dbReference>
<comment type="caution">
    <text evidence="2">The sequence shown here is derived from an EMBL/GenBank/DDBJ whole genome shotgun (WGS) entry which is preliminary data.</text>
</comment>
<dbReference type="Proteomes" id="UP000886595">
    <property type="component" value="Unassembled WGS sequence"/>
</dbReference>
<keyword evidence="1" id="KW-0175">Coiled coil</keyword>
<reference evidence="2 3" key="1">
    <citation type="submission" date="2020-02" db="EMBL/GenBank/DDBJ databases">
        <authorList>
            <person name="Ma Q."/>
            <person name="Huang Y."/>
            <person name="Song X."/>
            <person name="Pei D."/>
        </authorList>
    </citation>
    <scope>NUCLEOTIDE SEQUENCE [LARGE SCALE GENOMIC DNA]</scope>
    <source>
        <strain evidence="2">Sxm20200214</strain>
        <tissue evidence="2">Leaf</tissue>
    </source>
</reference>
<dbReference type="EMBL" id="JAAMPC010000003">
    <property type="protein sequence ID" value="KAG2322753.1"/>
    <property type="molecule type" value="Genomic_DNA"/>
</dbReference>
<evidence type="ECO:0000256" key="1">
    <source>
        <dbReference type="SAM" id="Coils"/>
    </source>
</evidence>
<keyword evidence="3" id="KW-1185">Reference proteome</keyword>
<dbReference type="GO" id="GO:0061640">
    <property type="term" value="P:cytoskeleton-dependent cytokinesis"/>
    <property type="evidence" value="ECO:0007669"/>
    <property type="project" value="InterPro"/>
</dbReference>
<feature type="coiled-coil region" evidence="1">
    <location>
        <begin position="127"/>
        <end position="161"/>
    </location>
</feature>
<evidence type="ECO:0000313" key="2">
    <source>
        <dbReference type="EMBL" id="KAG2322753.1"/>
    </source>
</evidence>
<organism evidence="2 3">
    <name type="scientific">Brassica carinata</name>
    <name type="common">Ethiopian mustard</name>
    <name type="synonym">Abyssinian cabbage</name>
    <dbReference type="NCBI Taxonomy" id="52824"/>
    <lineage>
        <taxon>Eukaryota</taxon>
        <taxon>Viridiplantae</taxon>
        <taxon>Streptophyta</taxon>
        <taxon>Embryophyta</taxon>
        <taxon>Tracheophyta</taxon>
        <taxon>Spermatophyta</taxon>
        <taxon>Magnoliopsida</taxon>
        <taxon>eudicotyledons</taxon>
        <taxon>Gunneridae</taxon>
        <taxon>Pentapetalae</taxon>
        <taxon>rosids</taxon>
        <taxon>malvids</taxon>
        <taxon>Brassicales</taxon>
        <taxon>Brassicaceae</taxon>
        <taxon>Brassiceae</taxon>
        <taxon>Brassica</taxon>
    </lineage>
</organism>
<gene>
    <name evidence="2" type="ORF">Bca52824_015966</name>
</gene>
<dbReference type="Pfam" id="PF07426">
    <property type="entry name" value="Dynactin_p22"/>
    <property type="match status" value="1"/>
</dbReference>
<dbReference type="Gene3D" id="1.10.287.1490">
    <property type="match status" value="1"/>
</dbReference>
<sequence length="164" mass="19024">MDPAEERRDIKRQKDYINMLGYVADSEYRIPTKCPCGGRIIDEADGFHYRQPWVIGLQEEIKRLTKRVEEAEQVINGVPKLNNQIETLEVKVLTVQVDNLHVQVTDMEKMEWLSKRLEEAEEVIKGVPDLNKKIETLEAQVEFLTGQVDNLTAHVETLEKLCFE</sequence>